<organism evidence="2 3">
    <name type="scientific">Mucuna pruriens</name>
    <name type="common">Velvet bean</name>
    <name type="synonym">Dolichos pruriens</name>
    <dbReference type="NCBI Taxonomy" id="157652"/>
    <lineage>
        <taxon>Eukaryota</taxon>
        <taxon>Viridiplantae</taxon>
        <taxon>Streptophyta</taxon>
        <taxon>Embryophyta</taxon>
        <taxon>Tracheophyta</taxon>
        <taxon>Spermatophyta</taxon>
        <taxon>Magnoliopsida</taxon>
        <taxon>eudicotyledons</taxon>
        <taxon>Gunneridae</taxon>
        <taxon>Pentapetalae</taxon>
        <taxon>rosids</taxon>
        <taxon>fabids</taxon>
        <taxon>Fabales</taxon>
        <taxon>Fabaceae</taxon>
        <taxon>Papilionoideae</taxon>
        <taxon>50 kb inversion clade</taxon>
        <taxon>NPAAA clade</taxon>
        <taxon>indigoferoid/millettioid clade</taxon>
        <taxon>Phaseoleae</taxon>
        <taxon>Mucuna</taxon>
    </lineage>
</organism>
<comment type="caution">
    <text evidence="2">The sequence shown here is derived from an EMBL/GenBank/DDBJ whole genome shotgun (WGS) entry which is preliminary data.</text>
</comment>
<reference evidence="2" key="1">
    <citation type="submission" date="2018-05" db="EMBL/GenBank/DDBJ databases">
        <title>Draft genome of Mucuna pruriens seed.</title>
        <authorList>
            <person name="Nnadi N.E."/>
            <person name="Vos R."/>
            <person name="Hasami M.H."/>
            <person name="Devisetty U.K."/>
            <person name="Aguiy J.C."/>
        </authorList>
    </citation>
    <scope>NUCLEOTIDE SEQUENCE [LARGE SCALE GENOMIC DNA]</scope>
    <source>
        <strain evidence="2">JCA_2017</strain>
    </source>
</reference>
<dbReference type="AlphaFoldDB" id="A0A371I1E5"/>
<evidence type="ECO:0000313" key="3">
    <source>
        <dbReference type="Proteomes" id="UP000257109"/>
    </source>
</evidence>
<protein>
    <submittedName>
        <fullName evidence="2">Uncharacterized protein</fullName>
    </submittedName>
</protein>
<keyword evidence="3" id="KW-1185">Reference proteome</keyword>
<evidence type="ECO:0000313" key="2">
    <source>
        <dbReference type="EMBL" id="RDY08867.1"/>
    </source>
</evidence>
<proteinExistence type="predicted"/>
<name>A0A371I1E5_MUCPR</name>
<gene>
    <name evidence="2" type="ORF">CR513_06835</name>
</gene>
<dbReference type="Proteomes" id="UP000257109">
    <property type="component" value="Unassembled WGS sequence"/>
</dbReference>
<feature type="region of interest" description="Disordered" evidence="1">
    <location>
        <begin position="25"/>
        <end position="56"/>
    </location>
</feature>
<feature type="compositionally biased region" description="Basic and acidic residues" evidence="1">
    <location>
        <begin position="25"/>
        <end position="41"/>
    </location>
</feature>
<evidence type="ECO:0000256" key="1">
    <source>
        <dbReference type="SAM" id="MobiDB-lite"/>
    </source>
</evidence>
<feature type="compositionally biased region" description="Basic residues" evidence="1">
    <location>
        <begin position="42"/>
        <end position="56"/>
    </location>
</feature>
<feature type="non-terminal residue" evidence="2">
    <location>
        <position position="1"/>
    </location>
</feature>
<dbReference type="EMBL" id="QJKJ01001190">
    <property type="protein sequence ID" value="RDY08867.1"/>
    <property type="molecule type" value="Genomic_DNA"/>
</dbReference>
<sequence>MLYEKASLTMEEVKATLNLKEIQRNSESKKGKVAKGQDKKDLKSKKSSRLKSKGKKRKCFIYDKEEHLKKDCLNNKDQSNERNKHTWDVVVAQDDYRSRFP</sequence>
<accession>A0A371I1E5</accession>